<protein>
    <submittedName>
        <fullName evidence="2">Uncharacterized protein</fullName>
    </submittedName>
</protein>
<name>A0AAU9P332_9ASTR</name>
<dbReference type="EMBL" id="CAKMRJ010005523">
    <property type="protein sequence ID" value="CAH1444381.1"/>
    <property type="molecule type" value="Genomic_DNA"/>
</dbReference>
<keyword evidence="3" id="KW-1185">Reference proteome</keyword>
<dbReference type="SUPFAM" id="SSF56219">
    <property type="entry name" value="DNase I-like"/>
    <property type="match status" value="1"/>
</dbReference>
<keyword evidence="1" id="KW-0472">Membrane</keyword>
<dbReference type="InterPro" id="IPR036691">
    <property type="entry name" value="Endo/exonu/phosph_ase_sf"/>
</dbReference>
<sequence>MENINESSHADLENNLTVCEETINGDGLDESPNGLLNKLAKSGCFGPFPNNVYGNGSQSDEPEINFNSAQDKRRRLMRNDREVDFDSSDPVMPLPYLDLNRTPIPSQIPLPDIKVDSPSSSSEIRNTVEVGNILGFEIDGDNPILKEVLGENESKLGESSPPLNITECWGDNNWGFEQVFTIGRSCGLVSIWDKGAFTLIETFKSIYFILTLGNLVGINGLTGIINIYGPQSIHEKSKLWDKLLSLKSSISATWILMGDFTVVRRQEERIYSVFCSDSASAFNQFIYRGELTDLNMGGQRFTFVQTQGAKLSKLDRILVCKIVSQPRFPLRHVRH</sequence>
<evidence type="ECO:0000313" key="2">
    <source>
        <dbReference type="EMBL" id="CAH1444381.1"/>
    </source>
</evidence>
<keyword evidence="1" id="KW-0812">Transmembrane</keyword>
<proteinExistence type="predicted"/>
<gene>
    <name evidence="2" type="ORF">LVIROSA_LOCUS30215</name>
</gene>
<accession>A0AAU9P332</accession>
<feature type="transmembrane region" description="Helical" evidence="1">
    <location>
        <begin position="206"/>
        <end position="228"/>
    </location>
</feature>
<evidence type="ECO:0000256" key="1">
    <source>
        <dbReference type="SAM" id="Phobius"/>
    </source>
</evidence>
<organism evidence="2 3">
    <name type="scientific">Lactuca virosa</name>
    <dbReference type="NCBI Taxonomy" id="75947"/>
    <lineage>
        <taxon>Eukaryota</taxon>
        <taxon>Viridiplantae</taxon>
        <taxon>Streptophyta</taxon>
        <taxon>Embryophyta</taxon>
        <taxon>Tracheophyta</taxon>
        <taxon>Spermatophyta</taxon>
        <taxon>Magnoliopsida</taxon>
        <taxon>eudicotyledons</taxon>
        <taxon>Gunneridae</taxon>
        <taxon>Pentapetalae</taxon>
        <taxon>asterids</taxon>
        <taxon>campanulids</taxon>
        <taxon>Asterales</taxon>
        <taxon>Asteraceae</taxon>
        <taxon>Cichorioideae</taxon>
        <taxon>Cichorieae</taxon>
        <taxon>Lactucinae</taxon>
        <taxon>Lactuca</taxon>
    </lineage>
</organism>
<evidence type="ECO:0000313" key="3">
    <source>
        <dbReference type="Proteomes" id="UP001157418"/>
    </source>
</evidence>
<dbReference type="Proteomes" id="UP001157418">
    <property type="component" value="Unassembled WGS sequence"/>
</dbReference>
<dbReference type="Gene3D" id="3.60.10.10">
    <property type="entry name" value="Endonuclease/exonuclease/phosphatase"/>
    <property type="match status" value="1"/>
</dbReference>
<comment type="caution">
    <text evidence="2">The sequence shown here is derived from an EMBL/GenBank/DDBJ whole genome shotgun (WGS) entry which is preliminary data.</text>
</comment>
<reference evidence="2 3" key="1">
    <citation type="submission" date="2022-01" db="EMBL/GenBank/DDBJ databases">
        <authorList>
            <person name="Xiong W."/>
            <person name="Schranz E."/>
        </authorList>
    </citation>
    <scope>NUCLEOTIDE SEQUENCE [LARGE SCALE GENOMIC DNA]</scope>
</reference>
<dbReference type="AlphaFoldDB" id="A0AAU9P332"/>
<keyword evidence="1" id="KW-1133">Transmembrane helix</keyword>